<evidence type="ECO:0000256" key="5">
    <source>
        <dbReference type="ARBA" id="ARBA00023163"/>
    </source>
</evidence>
<dbReference type="InterPro" id="IPR013324">
    <property type="entry name" value="RNA_pol_sigma_r3/r4-like"/>
</dbReference>
<evidence type="ECO:0000256" key="4">
    <source>
        <dbReference type="ARBA" id="ARBA00023125"/>
    </source>
</evidence>
<dbReference type="SUPFAM" id="SSF88659">
    <property type="entry name" value="Sigma3 and sigma4 domains of RNA polymerase sigma factors"/>
    <property type="match status" value="1"/>
</dbReference>
<evidence type="ECO:0000256" key="3">
    <source>
        <dbReference type="ARBA" id="ARBA00023082"/>
    </source>
</evidence>
<proteinExistence type="inferred from homology"/>
<dbReference type="GO" id="GO:0006352">
    <property type="term" value="P:DNA-templated transcription initiation"/>
    <property type="evidence" value="ECO:0007669"/>
    <property type="project" value="InterPro"/>
</dbReference>
<dbReference type="InterPro" id="IPR039425">
    <property type="entry name" value="RNA_pol_sigma-70-like"/>
</dbReference>
<name>A0AAU8DSL6_9ACTN</name>
<dbReference type="PANTHER" id="PTHR43133">
    <property type="entry name" value="RNA POLYMERASE ECF-TYPE SIGMA FACTO"/>
    <property type="match status" value="1"/>
</dbReference>
<reference evidence="7" key="1">
    <citation type="submission" date="2024-05" db="EMBL/GenBank/DDBJ databases">
        <authorList>
            <person name="Cai S.Y."/>
            <person name="Jin L.M."/>
            <person name="Li H.R."/>
        </authorList>
    </citation>
    <scope>NUCLEOTIDE SEQUENCE</scope>
    <source>
        <strain evidence="7">A5-74</strain>
    </source>
</reference>
<protein>
    <submittedName>
        <fullName evidence="7">Sigma-70 family RNA polymerase sigma factor</fullName>
    </submittedName>
</protein>
<gene>
    <name evidence="7" type="ORF">ABLG96_08360</name>
</gene>
<dbReference type="NCBIfam" id="TIGR02937">
    <property type="entry name" value="sigma70-ECF"/>
    <property type="match status" value="1"/>
</dbReference>
<keyword evidence="3" id="KW-0731">Sigma factor</keyword>
<dbReference type="InterPro" id="IPR036388">
    <property type="entry name" value="WH-like_DNA-bd_sf"/>
</dbReference>
<dbReference type="AlphaFoldDB" id="A0AAU8DSL6"/>
<dbReference type="InterPro" id="IPR013249">
    <property type="entry name" value="RNA_pol_sigma70_r4_t2"/>
</dbReference>
<evidence type="ECO:0000259" key="6">
    <source>
        <dbReference type="Pfam" id="PF08281"/>
    </source>
</evidence>
<dbReference type="CDD" id="cd06171">
    <property type="entry name" value="Sigma70_r4"/>
    <property type="match status" value="1"/>
</dbReference>
<dbReference type="Pfam" id="PF08281">
    <property type="entry name" value="Sigma70_r4_2"/>
    <property type="match status" value="1"/>
</dbReference>
<evidence type="ECO:0000256" key="2">
    <source>
        <dbReference type="ARBA" id="ARBA00023015"/>
    </source>
</evidence>
<organism evidence="7">
    <name type="scientific">Nakamurella sp. A5-74</name>
    <dbReference type="NCBI Taxonomy" id="3158264"/>
    <lineage>
        <taxon>Bacteria</taxon>
        <taxon>Bacillati</taxon>
        <taxon>Actinomycetota</taxon>
        <taxon>Actinomycetes</taxon>
        <taxon>Nakamurellales</taxon>
        <taxon>Nakamurellaceae</taxon>
        <taxon>Nakamurella</taxon>
    </lineage>
</organism>
<sequence length="166" mass="18318">MGEDPAGQADPSYLEVARRLMGSARDLVGAHAADDLVFDTMSTLLPRWDRITGDKVAYARRSMVNRFRDQGRHLRVEAAHRHTFVTPDREEPANDRVASRLDLSAVLHLLPERTRQVLVLRYQLDLSAADLAVILGMPAGSVRRVAHDGLRALSDIIEPASEGTAS</sequence>
<dbReference type="GO" id="GO:0016987">
    <property type="term" value="F:sigma factor activity"/>
    <property type="evidence" value="ECO:0007669"/>
    <property type="project" value="UniProtKB-KW"/>
</dbReference>
<dbReference type="GO" id="GO:0003677">
    <property type="term" value="F:DNA binding"/>
    <property type="evidence" value="ECO:0007669"/>
    <property type="project" value="UniProtKB-KW"/>
</dbReference>
<accession>A0AAU8DSL6</accession>
<keyword evidence="4" id="KW-0238">DNA-binding</keyword>
<dbReference type="PANTHER" id="PTHR43133:SF50">
    <property type="entry name" value="ECF RNA POLYMERASE SIGMA FACTOR SIGM"/>
    <property type="match status" value="1"/>
</dbReference>
<evidence type="ECO:0000313" key="7">
    <source>
        <dbReference type="EMBL" id="XCG65285.1"/>
    </source>
</evidence>
<comment type="similarity">
    <text evidence="1">Belongs to the sigma-70 factor family. ECF subfamily.</text>
</comment>
<feature type="domain" description="RNA polymerase sigma factor 70 region 4 type 2" evidence="6">
    <location>
        <begin position="102"/>
        <end position="153"/>
    </location>
</feature>
<dbReference type="Gene3D" id="1.10.10.10">
    <property type="entry name" value="Winged helix-like DNA-binding domain superfamily/Winged helix DNA-binding domain"/>
    <property type="match status" value="1"/>
</dbReference>
<dbReference type="InterPro" id="IPR014284">
    <property type="entry name" value="RNA_pol_sigma-70_dom"/>
</dbReference>
<evidence type="ECO:0000256" key="1">
    <source>
        <dbReference type="ARBA" id="ARBA00010641"/>
    </source>
</evidence>
<keyword evidence="2" id="KW-0805">Transcription regulation</keyword>
<dbReference type="RefSeq" id="WP_353650890.1">
    <property type="nucleotide sequence ID" value="NZ_CP159218.1"/>
</dbReference>
<dbReference type="EMBL" id="CP159218">
    <property type="protein sequence ID" value="XCG65285.1"/>
    <property type="molecule type" value="Genomic_DNA"/>
</dbReference>
<keyword evidence="5" id="KW-0804">Transcription</keyword>